<evidence type="ECO:0000313" key="3">
    <source>
        <dbReference type="Proteomes" id="UP000230132"/>
    </source>
</evidence>
<evidence type="ECO:0000256" key="1">
    <source>
        <dbReference type="SAM" id="Phobius"/>
    </source>
</evidence>
<proteinExistence type="predicted"/>
<feature type="transmembrane region" description="Helical" evidence="1">
    <location>
        <begin position="7"/>
        <end position="26"/>
    </location>
</feature>
<feature type="non-terminal residue" evidence="2">
    <location>
        <position position="1429"/>
    </location>
</feature>
<name>A0A2H0UUW2_9BACT</name>
<protein>
    <submittedName>
        <fullName evidence="2">Uncharacterized protein</fullName>
    </submittedName>
</protein>
<keyword evidence="1" id="KW-1133">Transmembrane helix</keyword>
<accession>A0A2H0UUW2</accession>
<reference evidence="3" key="1">
    <citation type="submission" date="2017-09" db="EMBL/GenBank/DDBJ databases">
        <title>Depth-based differentiation of microbial function through sediment-hosted aquifers and enrichment of novel symbionts in the deep terrestrial subsurface.</title>
        <authorList>
            <person name="Probst A.J."/>
            <person name="Ladd B."/>
            <person name="Jarett J.K."/>
            <person name="Geller-Mcgrath D.E."/>
            <person name="Sieber C.M.K."/>
            <person name="Emerson J.B."/>
            <person name="Anantharaman K."/>
            <person name="Thomas B.C."/>
            <person name="Malmstrom R."/>
            <person name="Stieglmeier M."/>
            <person name="Klingl A."/>
            <person name="Woyke T."/>
            <person name="Ryan C.M."/>
            <person name="Banfield J.F."/>
        </authorList>
    </citation>
    <scope>NUCLEOTIDE SEQUENCE [LARGE SCALE GENOMIC DNA]</scope>
</reference>
<keyword evidence="1" id="KW-0472">Membrane</keyword>
<comment type="caution">
    <text evidence="2">The sequence shown here is derived from an EMBL/GenBank/DDBJ whole genome shotgun (WGS) entry which is preliminary data.</text>
</comment>
<dbReference type="Proteomes" id="UP000230132">
    <property type="component" value="Unassembled WGS sequence"/>
</dbReference>
<keyword evidence="1" id="KW-0812">Transmembrane</keyword>
<dbReference type="EMBL" id="PFAX01000011">
    <property type="protein sequence ID" value="PIR90642.1"/>
    <property type="molecule type" value="Genomic_DNA"/>
</dbReference>
<evidence type="ECO:0000313" key="2">
    <source>
        <dbReference type="EMBL" id="PIR90642.1"/>
    </source>
</evidence>
<gene>
    <name evidence="2" type="ORF">COU05_01130</name>
</gene>
<organism evidence="2 3">
    <name type="scientific">bacterium (Candidatus Gribaldobacteria) CG10_big_fil_rev_8_21_14_0_10_37_21</name>
    <dbReference type="NCBI Taxonomy" id="2014275"/>
    <lineage>
        <taxon>Bacteria</taxon>
        <taxon>Candidatus Gribaldobacteria</taxon>
    </lineage>
</organism>
<sequence>MQKIFKTLLYGFLTIIFCSALVILSGQSGKAVDSVCNGLTNGAIVSDGGGNICMCVSGEMKCCVKDDPGAVITPIKDDLEQVVDCRAGTGVCSGRADGSIVQDGLNTCMCVLGEPSCCYETTKPCYTVYPVTGAVGNVIGCGNENLPGKPVGSVCYQNSECCTGFCILRQKSDGAWNDGVCGVSKCSSGELQCVTYGVNSSLYQCNSNGDWMFASSCVGPCKTSTSCDQSATFCVGKPNGTSCGENKTCRDGVCYSVETYDFACVEKTNPDGTIVPKPSTVSCSKNGLSGHCDGSGHCITSSNPGCMVNGVPQSTGVVCFNEQGANGTCDGQGNCVIGGGGGDTCYSYCQSIGKTGGVCANPYEGRPINYCSGSSCLINIFEPERSHIYCQNISSMSDNNCYCYNLQVCSPGCEQRCQNGQACKPISVENCCNDLDDDFDGMIDAQDSNCNSGTVNLQVGANNVCWKAKNWPHFLGSDSPYSYTSPTFACPAGYWIKPTGSYYVLDFEELYAIYSGPGGVTLPYGYGTGTQLPVPTGSLSGIFPANKLSLKYTAGGQSSSDYSQDLGVAVSSLECVQYANIECGKCGDGIFWGLFNICDKEECSAISGGACFFDQRGTGGHCYNKVPVSFTVKDAVAKNPVAGAKVKITDFENITCSTDGNGKCSLDLGLGGEFNGFISGENLTCSSVSAGCPKVFTVATAPTNVELNPYKVVACVDSDTTDEFPQGAKNYYQKGIASETLGSFPDLCQDSKVLKEYSCSNNKAIYETYTCVSGCYDGACLKAQAGEQAKVVFETKVVDKNGVPMQAVAAGVKIEVTGENWFDYCLTSYTGKCSLTLPQGAYQAYSSGYDQYYECNAAFGCPKSFNLVGSDTFVSLTLQLNPNNQSTSSCSDTDGGLEPDIYGAARTYYNIENQVSVLYDGCGTISSPKDSVIEAWCDGNFRATQKMPCAYGCDNGACKQGEGQRFKVSDKATSNPLDSALVKTFDGATPSRPLNFSCSSDSNGECPLNLPPDAPFYVAAEKSGYFCENDICCQKVSSPSEDATVTLKMRTSSSLACSKEGEKVYLNYVGQSENQCCSGLTQITSGVTPAFAVCTNCGDGICTAPENDYKCPSDCQASCSDCRVVDKFGNRSSCKTEEDCVDFAEYCSLQDGKCAEKDPSEVQQATLVFWVYDETAGQINKKPIKGAVVSVNPGTPNSRTCPTGDNGSCKIAVDVGKRHTIVVSAVGFETATPFFVDPSKAIEYPSTTYLKKELTEAEKTLQYKYQVLGLLGVPIAGAEGQAMLTPGTAPASTCLADAQGVCLLEMKIGNTYDLKFSKIGFEDTFMSYSPVVADRNRLVNGIVEPAITAPLVWINEPPAEPKCADTDGGKNYYAPGVASGIALAGGNAVWADSCLSGKVISEGYCSQSQAGIEPSYTTEQCTFGCEGGA</sequence>